<dbReference type="GO" id="GO:0005524">
    <property type="term" value="F:ATP binding"/>
    <property type="evidence" value="ECO:0007669"/>
    <property type="project" value="UniProtKB-KW"/>
</dbReference>
<dbReference type="InterPro" id="IPR013221">
    <property type="entry name" value="Mur_ligase_cen"/>
</dbReference>
<dbReference type="SUPFAM" id="SSF51984">
    <property type="entry name" value="MurCD N-terminal domain"/>
    <property type="match status" value="1"/>
</dbReference>
<dbReference type="HAMAP" id="MF_00639">
    <property type="entry name" value="MurD"/>
    <property type="match status" value="1"/>
</dbReference>
<evidence type="ECO:0000256" key="1">
    <source>
        <dbReference type="ARBA" id="ARBA00004496"/>
    </source>
</evidence>
<dbReference type="GO" id="GO:0005737">
    <property type="term" value="C:cytoplasm"/>
    <property type="evidence" value="ECO:0007669"/>
    <property type="project" value="UniProtKB-SubCell"/>
</dbReference>
<dbReference type="InterPro" id="IPR004101">
    <property type="entry name" value="Mur_ligase_C"/>
</dbReference>
<feature type="domain" description="Mur ligase C-terminal" evidence="7">
    <location>
        <begin position="310"/>
        <end position="437"/>
    </location>
</feature>
<evidence type="ECO:0000259" key="8">
    <source>
        <dbReference type="Pfam" id="PF08245"/>
    </source>
</evidence>
<evidence type="ECO:0000259" key="7">
    <source>
        <dbReference type="Pfam" id="PF02875"/>
    </source>
</evidence>
<accession>A0A6J5YNK6</accession>
<evidence type="ECO:0000256" key="4">
    <source>
        <dbReference type="ARBA" id="ARBA00022598"/>
    </source>
</evidence>
<dbReference type="Pfam" id="PF02875">
    <property type="entry name" value="Mur_ligase_C"/>
    <property type="match status" value="1"/>
</dbReference>
<comment type="subcellular location">
    <subcellularLocation>
        <location evidence="1">Cytoplasm</location>
    </subcellularLocation>
</comment>
<evidence type="ECO:0000256" key="3">
    <source>
        <dbReference type="ARBA" id="ARBA00022490"/>
    </source>
</evidence>
<dbReference type="InterPro" id="IPR036565">
    <property type="entry name" value="Mur-like_cat_sf"/>
</dbReference>
<dbReference type="SUPFAM" id="SSF53623">
    <property type="entry name" value="MurD-like peptide ligases, catalytic domain"/>
    <property type="match status" value="1"/>
</dbReference>
<evidence type="ECO:0000256" key="5">
    <source>
        <dbReference type="ARBA" id="ARBA00022741"/>
    </source>
</evidence>
<dbReference type="AlphaFoldDB" id="A0A6J5YNK6"/>
<comment type="pathway">
    <text evidence="2">Cell wall biogenesis; peptidoglycan biosynthesis.</text>
</comment>
<organism evidence="9">
    <name type="scientific">freshwater metagenome</name>
    <dbReference type="NCBI Taxonomy" id="449393"/>
    <lineage>
        <taxon>unclassified sequences</taxon>
        <taxon>metagenomes</taxon>
        <taxon>ecological metagenomes</taxon>
    </lineage>
</organism>
<dbReference type="EMBL" id="CAESAG010000007">
    <property type="protein sequence ID" value="CAB4330487.1"/>
    <property type="molecule type" value="Genomic_DNA"/>
</dbReference>
<name>A0A6J5YNK6_9ZZZZ</name>
<keyword evidence="6" id="KW-0067">ATP-binding</keyword>
<gene>
    <name evidence="9" type="ORF">UFOPK4080_00125</name>
</gene>
<dbReference type="Gene3D" id="3.40.1190.10">
    <property type="entry name" value="Mur-like, catalytic domain"/>
    <property type="match status" value="1"/>
</dbReference>
<dbReference type="PANTHER" id="PTHR43692:SF1">
    <property type="entry name" value="UDP-N-ACETYLMURAMOYLALANINE--D-GLUTAMATE LIGASE"/>
    <property type="match status" value="1"/>
</dbReference>
<keyword evidence="4" id="KW-0436">Ligase</keyword>
<evidence type="ECO:0000313" key="9">
    <source>
        <dbReference type="EMBL" id="CAB4330487.1"/>
    </source>
</evidence>
<dbReference type="UniPathway" id="UPA00219"/>
<evidence type="ECO:0000256" key="2">
    <source>
        <dbReference type="ARBA" id="ARBA00004752"/>
    </source>
</evidence>
<reference evidence="9" key="1">
    <citation type="submission" date="2020-05" db="EMBL/GenBank/DDBJ databases">
        <authorList>
            <person name="Chiriac C."/>
            <person name="Salcher M."/>
            <person name="Ghai R."/>
            <person name="Kavagutti S V."/>
        </authorList>
    </citation>
    <scope>NUCLEOTIDE SEQUENCE</scope>
</reference>
<feature type="domain" description="Mur ligase central" evidence="8">
    <location>
        <begin position="110"/>
        <end position="288"/>
    </location>
</feature>
<protein>
    <submittedName>
        <fullName evidence="9">Unannotated protein</fullName>
    </submittedName>
</protein>
<dbReference type="GO" id="GO:0009252">
    <property type="term" value="P:peptidoglycan biosynthetic process"/>
    <property type="evidence" value="ECO:0007669"/>
    <property type="project" value="UniProtKB-UniPathway"/>
</dbReference>
<dbReference type="Gene3D" id="3.90.190.20">
    <property type="entry name" value="Mur ligase, C-terminal domain"/>
    <property type="match status" value="1"/>
</dbReference>
<dbReference type="Pfam" id="PF08245">
    <property type="entry name" value="Mur_ligase_M"/>
    <property type="match status" value="1"/>
</dbReference>
<dbReference type="Gene3D" id="3.40.50.720">
    <property type="entry name" value="NAD(P)-binding Rossmann-like Domain"/>
    <property type="match status" value="1"/>
</dbReference>
<dbReference type="SUPFAM" id="SSF53244">
    <property type="entry name" value="MurD-like peptide ligases, peptide-binding domain"/>
    <property type="match status" value="1"/>
</dbReference>
<dbReference type="InterPro" id="IPR036615">
    <property type="entry name" value="Mur_ligase_C_dom_sf"/>
</dbReference>
<keyword evidence="5" id="KW-0547">Nucleotide-binding</keyword>
<sequence>MNQNPYLNLSEMKILIAGAGVTGTASARALNKRGSEVLLVDEKITENSEFKVAKPADVDVSSFDALLISPGWREDHPLVVAARKSNISIINEIDLAWSLKPASQKWLGLTGTNGKTSTVELAAHMIRTGGHSALACGNVGTTVIEAVESAEKYEYLVLELSSFQLHWLQDSNFVAGAILNIAEDHLDWHGSFDAYAGAKFSLLDKSTTAILNGDDSEIVTRANHWLGRKVFFSLDTPAPGEIGIVEELLVDRAFVADPMEASMFCELAEVTPTVPHNVANALAAAGLARVIGIDHEKIREAIKSFTPGRHRIETVLLKDEITWINDSKATNPHAAAASIMSALSVIWIAGGLAKGATMDELVMRVKSRLRTAILIGEDRELIAHELKTHAPEVEIVFIDSPADYVKGAANNSLMESVVEAARTRAQSGDTVLLAPACASMDQFLSYADRGDRFASAVKKVINHEE</sequence>
<keyword evidence="3" id="KW-0963">Cytoplasm</keyword>
<dbReference type="PANTHER" id="PTHR43692">
    <property type="entry name" value="UDP-N-ACETYLMURAMOYLALANINE--D-GLUTAMATE LIGASE"/>
    <property type="match status" value="1"/>
</dbReference>
<dbReference type="GO" id="GO:0008764">
    <property type="term" value="F:UDP-N-acetylmuramoylalanine-D-glutamate ligase activity"/>
    <property type="evidence" value="ECO:0007669"/>
    <property type="project" value="UniProtKB-EC"/>
</dbReference>
<dbReference type="InterPro" id="IPR005762">
    <property type="entry name" value="MurD"/>
</dbReference>
<proteinExistence type="inferred from homology"/>
<dbReference type="GO" id="GO:0008360">
    <property type="term" value="P:regulation of cell shape"/>
    <property type="evidence" value="ECO:0007669"/>
    <property type="project" value="InterPro"/>
</dbReference>
<dbReference type="NCBIfam" id="TIGR01087">
    <property type="entry name" value="murD"/>
    <property type="match status" value="1"/>
</dbReference>
<evidence type="ECO:0000256" key="6">
    <source>
        <dbReference type="ARBA" id="ARBA00022840"/>
    </source>
</evidence>
<dbReference type="GO" id="GO:0051301">
    <property type="term" value="P:cell division"/>
    <property type="evidence" value="ECO:0007669"/>
    <property type="project" value="InterPro"/>
</dbReference>